<feature type="signal peptide" evidence="1">
    <location>
        <begin position="1"/>
        <end position="19"/>
    </location>
</feature>
<evidence type="ECO:0000256" key="1">
    <source>
        <dbReference type="SAM" id="SignalP"/>
    </source>
</evidence>
<comment type="caution">
    <text evidence="2">The sequence shown here is derived from an EMBL/GenBank/DDBJ whole genome shotgun (WGS) entry which is preliminary data.</text>
</comment>
<keyword evidence="1" id="KW-0732">Signal</keyword>
<organism evidence="2 3">
    <name type="scientific">Apiosordaria backusii</name>
    <dbReference type="NCBI Taxonomy" id="314023"/>
    <lineage>
        <taxon>Eukaryota</taxon>
        <taxon>Fungi</taxon>
        <taxon>Dikarya</taxon>
        <taxon>Ascomycota</taxon>
        <taxon>Pezizomycotina</taxon>
        <taxon>Sordariomycetes</taxon>
        <taxon>Sordariomycetidae</taxon>
        <taxon>Sordariales</taxon>
        <taxon>Lasiosphaeriaceae</taxon>
        <taxon>Apiosordaria</taxon>
    </lineage>
</organism>
<name>A0AA39ZQ04_9PEZI</name>
<gene>
    <name evidence="2" type="ORF">B0T21DRAFT_417164</name>
</gene>
<evidence type="ECO:0000313" key="3">
    <source>
        <dbReference type="Proteomes" id="UP001172159"/>
    </source>
</evidence>
<dbReference type="AlphaFoldDB" id="A0AA39ZQ04"/>
<accession>A0AA39ZQ04</accession>
<sequence length="203" mass="21844">MKLSTTFALFLSSISTVLAGDRVWAAQDFGNATFVTDTDDASKGWKVMWSKNVSAPDVSIHYVPGGGYTHGDYGNPLWTTTVTEGTTTTYTTTFSSIATATETARCPEHNSDAAPHWALDVFGDQYCNAKVVSTITLIRYGTFCLGTPNGTKGARIGTCMMGGCSTTLFQDENCNIGPTHIENELDCIRLDPDLEIKSLVIAC</sequence>
<proteinExistence type="predicted"/>
<evidence type="ECO:0000313" key="2">
    <source>
        <dbReference type="EMBL" id="KAK0701453.1"/>
    </source>
</evidence>
<protein>
    <submittedName>
        <fullName evidence="2">Uncharacterized protein</fullName>
    </submittedName>
</protein>
<keyword evidence="3" id="KW-1185">Reference proteome</keyword>
<dbReference type="Proteomes" id="UP001172159">
    <property type="component" value="Unassembled WGS sequence"/>
</dbReference>
<feature type="chain" id="PRO_5041358474" evidence="1">
    <location>
        <begin position="20"/>
        <end position="203"/>
    </location>
</feature>
<dbReference type="EMBL" id="JAUKTV010000028">
    <property type="protein sequence ID" value="KAK0701453.1"/>
    <property type="molecule type" value="Genomic_DNA"/>
</dbReference>
<reference evidence="2" key="1">
    <citation type="submission" date="2023-06" db="EMBL/GenBank/DDBJ databases">
        <title>Genome-scale phylogeny and comparative genomics of the fungal order Sordariales.</title>
        <authorList>
            <consortium name="Lawrence Berkeley National Laboratory"/>
            <person name="Hensen N."/>
            <person name="Bonometti L."/>
            <person name="Westerberg I."/>
            <person name="Brannstrom I.O."/>
            <person name="Guillou S."/>
            <person name="Cros-Aarteil S."/>
            <person name="Calhoun S."/>
            <person name="Haridas S."/>
            <person name="Kuo A."/>
            <person name="Mondo S."/>
            <person name="Pangilinan J."/>
            <person name="Riley R."/>
            <person name="Labutti K."/>
            <person name="Andreopoulos B."/>
            <person name="Lipzen A."/>
            <person name="Chen C."/>
            <person name="Yanf M."/>
            <person name="Daum C."/>
            <person name="Ng V."/>
            <person name="Clum A."/>
            <person name="Steindorff A."/>
            <person name="Ohm R."/>
            <person name="Martin F."/>
            <person name="Silar P."/>
            <person name="Natvig D."/>
            <person name="Lalanne C."/>
            <person name="Gautier V."/>
            <person name="Ament-Velasquez S.L."/>
            <person name="Kruys A."/>
            <person name="Hutchinson M.I."/>
            <person name="Powell A.J."/>
            <person name="Barry K."/>
            <person name="Miller A.N."/>
            <person name="Grigoriev I.V."/>
            <person name="Debuchy R."/>
            <person name="Gladieux P."/>
            <person name="Thoren M.H."/>
            <person name="Johannesson H."/>
        </authorList>
    </citation>
    <scope>NUCLEOTIDE SEQUENCE</scope>
    <source>
        <strain evidence="2">CBS 540.89</strain>
    </source>
</reference>